<sequence length="287" mass="28936">MGRATRIGSGSGRYSGSNSLGQDILKGEEGDAVDLKLAGRGYVVTGGSRGVGKAIVAVLLAEGARVATCARDAEVLAGVWGETDRVLARSGDVRDRAWMREFVDESAAAFGALDGVVANAGAGVTGGVLSTPPGVWRDQYEVKVGSVLNVVEPAVGYLALSDSAAVVLVNGVTAHAPEPDMAAVSAARAAVGSVGKMLAATLISEGIRVNTVNLGAIGTDRQMAKYTAAETGLDFAAWSAEEARRRSVPVGRFGRAEEVAPVVALLLSPLASYVVGAGVDVAGGLGG</sequence>
<keyword evidence="3" id="KW-1185">Reference proteome</keyword>
<dbReference type="InterPro" id="IPR036291">
    <property type="entry name" value="NAD(P)-bd_dom_sf"/>
</dbReference>
<dbReference type="RefSeq" id="WP_209645196.1">
    <property type="nucleotide sequence ID" value="NZ_JAGINW010000001.1"/>
</dbReference>
<dbReference type="Pfam" id="PF13561">
    <property type="entry name" value="adh_short_C2"/>
    <property type="match status" value="1"/>
</dbReference>
<comment type="caution">
    <text evidence="2">The sequence shown here is derived from an EMBL/GenBank/DDBJ whole genome shotgun (WGS) entry which is preliminary data.</text>
</comment>
<dbReference type="PANTHER" id="PTHR42879">
    <property type="entry name" value="3-OXOACYL-(ACYL-CARRIER-PROTEIN) REDUCTASE"/>
    <property type="match status" value="1"/>
</dbReference>
<evidence type="ECO:0000256" key="1">
    <source>
        <dbReference type="ARBA" id="ARBA00006484"/>
    </source>
</evidence>
<name>A0ABS4TUQ6_9PSEU</name>
<accession>A0ABS4TUQ6</accession>
<gene>
    <name evidence="2" type="ORF">JOF56_008528</name>
</gene>
<dbReference type="SUPFAM" id="SSF51735">
    <property type="entry name" value="NAD(P)-binding Rossmann-fold domains"/>
    <property type="match status" value="1"/>
</dbReference>
<organism evidence="2 3">
    <name type="scientific">Kibdelosporangium banguiense</name>
    <dbReference type="NCBI Taxonomy" id="1365924"/>
    <lineage>
        <taxon>Bacteria</taxon>
        <taxon>Bacillati</taxon>
        <taxon>Actinomycetota</taxon>
        <taxon>Actinomycetes</taxon>
        <taxon>Pseudonocardiales</taxon>
        <taxon>Pseudonocardiaceae</taxon>
        <taxon>Kibdelosporangium</taxon>
    </lineage>
</organism>
<reference evidence="2 3" key="1">
    <citation type="submission" date="2021-03" db="EMBL/GenBank/DDBJ databases">
        <title>Sequencing the genomes of 1000 actinobacteria strains.</title>
        <authorList>
            <person name="Klenk H.-P."/>
        </authorList>
    </citation>
    <scope>NUCLEOTIDE SEQUENCE [LARGE SCALE GENOMIC DNA]</scope>
    <source>
        <strain evidence="2 3">DSM 46670</strain>
    </source>
</reference>
<dbReference type="PRINTS" id="PR00081">
    <property type="entry name" value="GDHRDH"/>
</dbReference>
<protein>
    <submittedName>
        <fullName evidence="2">NAD(P)-dependent dehydrogenase (Short-subunit alcohol dehydrogenase family)</fullName>
    </submittedName>
</protein>
<dbReference type="InterPro" id="IPR002347">
    <property type="entry name" value="SDR_fam"/>
</dbReference>
<comment type="similarity">
    <text evidence="1">Belongs to the short-chain dehydrogenases/reductases (SDR) family.</text>
</comment>
<dbReference type="PANTHER" id="PTHR42879:SF6">
    <property type="entry name" value="NADPH-DEPENDENT REDUCTASE BACG"/>
    <property type="match status" value="1"/>
</dbReference>
<dbReference type="Proteomes" id="UP001519332">
    <property type="component" value="Unassembled WGS sequence"/>
</dbReference>
<dbReference type="EMBL" id="JAGINW010000001">
    <property type="protein sequence ID" value="MBP2328143.1"/>
    <property type="molecule type" value="Genomic_DNA"/>
</dbReference>
<proteinExistence type="inferred from homology"/>
<evidence type="ECO:0000313" key="2">
    <source>
        <dbReference type="EMBL" id="MBP2328143.1"/>
    </source>
</evidence>
<evidence type="ECO:0000313" key="3">
    <source>
        <dbReference type="Proteomes" id="UP001519332"/>
    </source>
</evidence>
<dbReference type="Gene3D" id="3.40.50.720">
    <property type="entry name" value="NAD(P)-binding Rossmann-like Domain"/>
    <property type="match status" value="1"/>
</dbReference>
<dbReference type="InterPro" id="IPR050259">
    <property type="entry name" value="SDR"/>
</dbReference>